<evidence type="ECO:0000313" key="2">
    <source>
        <dbReference type="Proteomes" id="UP000316759"/>
    </source>
</evidence>
<accession>A0A504YU21</accession>
<proteinExistence type="predicted"/>
<gene>
    <name evidence="1" type="ORF">FGIG_03218</name>
</gene>
<dbReference type="EMBL" id="SUNJ01004037">
    <property type="protein sequence ID" value="TPP64783.1"/>
    <property type="molecule type" value="Genomic_DNA"/>
</dbReference>
<evidence type="ECO:0000313" key="1">
    <source>
        <dbReference type="EMBL" id="TPP64783.1"/>
    </source>
</evidence>
<reference evidence="1 2" key="1">
    <citation type="submission" date="2019-04" db="EMBL/GenBank/DDBJ databases">
        <title>Annotation for the trematode Fasciola gigantica.</title>
        <authorList>
            <person name="Choi Y.-J."/>
        </authorList>
    </citation>
    <scope>NUCLEOTIDE SEQUENCE [LARGE SCALE GENOMIC DNA]</scope>
    <source>
        <strain evidence="1">Uganda_cow_1</strain>
    </source>
</reference>
<name>A0A504YU21_FASGI</name>
<protein>
    <submittedName>
        <fullName evidence="1">Uncharacterized protein</fullName>
    </submittedName>
</protein>
<keyword evidence="2" id="KW-1185">Reference proteome</keyword>
<comment type="caution">
    <text evidence="1">The sequence shown here is derived from an EMBL/GenBank/DDBJ whole genome shotgun (WGS) entry which is preliminary data.</text>
</comment>
<dbReference type="AlphaFoldDB" id="A0A504YU21"/>
<sequence>MDTPCLFLRRLWDHSNRYRTNRSETVQKPMLRTGFLLQVALSRLCRTKLTMSMDCISVCSLTTDHNFVLADSDSADEINSATNEIKSHLKITLLENEMMLRFIDNVEEGEVQGNLQLA</sequence>
<dbReference type="Proteomes" id="UP000316759">
    <property type="component" value="Unassembled WGS sequence"/>
</dbReference>
<organism evidence="1 2">
    <name type="scientific">Fasciola gigantica</name>
    <name type="common">Giant liver fluke</name>
    <dbReference type="NCBI Taxonomy" id="46835"/>
    <lineage>
        <taxon>Eukaryota</taxon>
        <taxon>Metazoa</taxon>
        <taxon>Spiralia</taxon>
        <taxon>Lophotrochozoa</taxon>
        <taxon>Platyhelminthes</taxon>
        <taxon>Trematoda</taxon>
        <taxon>Digenea</taxon>
        <taxon>Plagiorchiida</taxon>
        <taxon>Echinostomata</taxon>
        <taxon>Echinostomatoidea</taxon>
        <taxon>Fasciolidae</taxon>
        <taxon>Fasciola</taxon>
    </lineage>
</organism>